<dbReference type="Pfam" id="PF03638">
    <property type="entry name" value="TCR"/>
    <property type="match status" value="2"/>
</dbReference>
<name>A0AAP0SDI2_LIQFO</name>
<dbReference type="InterPro" id="IPR033467">
    <property type="entry name" value="Tesmin/TSO1-like_CXC"/>
</dbReference>
<feature type="region of interest" description="Disordered" evidence="4">
    <location>
        <begin position="785"/>
        <end position="807"/>
    </location>
</feature>
<comment type="caution">
    <text evidence="6">The sequence shown here is derived from an EMBL/GenBank/DDBJ whole genome shotgun (WGS) entry which is preliminary data.</text>
</comment>
<dbReference type="Proteomes" id="UP001415857">
    <property type="component" value="Unassembled WGS sequence"/>
</dbReference>
<dbReference type="EMBL" id="JBBPBK010000001">
    <property type="protein sequence ID" value="KAK9292144.1"/>
    <property type="molecule type" value="Genomic_DNA"/>
</dbReference>
<keyword evidence="3" id="KW-0539">Nucleus</keyword>
<accession>A0AAP0SDI2</accession>
<evidence type="ECO:0000259" key="5">
    <source>
        <dbReference type="PROSITE" id="PS51634"/>
    </source>
</evidence>
<protein>
    <recommendedName>
        <fullName evidence="5">CRC domain-containing protein</fullName>
    </recommendedName>
</protein>
<reference evidence="6 7" key="1">
    <citation type="journal article" date="2024" name="Plant J.">
        <title>Genome sequences and population genomics reveal climatic adaptation and genomic divergence between two closely related sweetgum species.</title>
        <authorList>
            <person name="Xu W.Q."/>
            <person name="Ren C.Q."/>
            <person name="Zhang X.Y."/>
            <person name="Comes H.P."/>
            <person name="Liu X.H."/>
            <person name="Li Y.G."/>
            <person name="Kettle C.J."/>
            <person name="Jalonen R."/>
            <person name="Gaisberger H."/>
            <person name="Ma Y.Z."/>
            <person name="Qiu Y.X."/>
        </authorList>
    </citation>
    <scope>NUCLEOTIDE SEQUENCE [LARGE SCALE GENOMIC DNA]</scope>
    <source>
        <strain evidence="6">Hangzhou</strain>
    </source>
</reference>
<gene>
    <name evidence="6" type="ORF">L1049_020103</name>
</gene>
<feature type="compositionally biased region" description="Basic and acidic residues" evidence="4">
    <location>
        <begin position="63"/>
        <end position="86"/>
    </location>
</feature>
<evidence type="ECO:0000256" key="2">
    <source>
        <dbReference type="ARBA" id="ARBA00007267"/>
    </source>
</evidence>
<feature type="compositionally biased region" description="Polar residues" evidence="4">
    <location>
        <begin position="114"/>
        <end position="130"/>
    </location>
</feature>
<sequence>MDTPEKNQIGTPISEFEDSPVFNYINSLSPIKPVKAANTAQIFPPLSFASPPSSVFTSPHINSQRESRVSRRLSDISRPEFSHSENEDNTSEGVSDAVQLSDLFAEQLGCHSPGRSSGEITSEPPCQNLKSELPKTLSYDYSSLDGDMVPYNVVKTNNVPEMAGTPASPIQFVQDVSEERHHSFESEIELRGICRIEQNKETAGCDWENLISNATDLLISDSSINNEHYEGQDYETVDAGVISFISAVLQLPQDDANDLKKTESDDPVGSCKLDKMEEPVTQPGVGELKVTDQASAILPSTLLDKLVVSDLGVEVDDKGEKCIRSGCKSGSQQQQRSIRRRCLVFDMAGAHKKKLLGDPSGSSMIKSQSDRKDASNEKQLVLIKPGNGYSSSILPGIGLHLNALATTSKDCKVVQHQTLASGRQLIMMPSSVSSFSSLTSDQKPSDKSSTLTSLERDLVPHDNETQVMEDVSQTPAFGVGEEFNHSCPKRKRRRLEHNGESEGCKRCSCKKSKCLKLYCECFAAGLYCIEPCLCQDCFNKPIHEDKVLETRKQIESRNPLAFAPKVISSTNSVPEFGDESNNTPASARHKRGCNCKKSNCLKKYCECFQAGVGCSINCRCKECRNSFGGKDGVEEADIERNETEACETSALDISFRNNEKDKCEEESPDHVTPITPSSKIGRPSVQLPFTFSGKPTRSSSFAVGSSLQSCTSQKLETSDFLCRQPKFRKLLQMIPEDETPEILVDDCSPVGGVKSASPNCKRVSPPHHRFGSSPAWRRGRKLILRSIPSFPSPNPPNKSSDLPGKLQ</sequence>
<dbReference type="GO" id="GO:0003700">
    <property type="term" value="F:DNA-binding transcription factor activity"/>
    <property type="evidence" value="ECO:0007669"/>
    <property type="project" value="InterPro"/>
</dbReference>
<organism evidence="6 7">
    <name type="scientific">Liquidambar formosana</name>
    <name type="common">Formosan gum</name>
    <dbReference type="NCBI Taxonomy" id="63359"/>
    <lineage>
        <taxon>Eukaryota</taxon>
        <taxon>Viridiplantae</taxon>
        <taxon>Streptophyta</taxon>
        <taxon>Embryophyta</taxon>
        <taxon>Tracheophyta</taxon>
        <taxon>Spermatophyta</taxon>
        <taxon>Magnoliopsida</taxon>
        <taxon>eudicotyledons</taxon>
        <taxon>Gunneridae</taxon>
        <taxon>Pentapetalae</taxon>
        <taxon>Saxifragales</taxon>
        <taxon>Altingiaceae</taxon>
        <taxon>Liquidambar</taxon>
    </lineage>
</organism>
<dbReference type="AlphaFoldDB" id="A0AAP0SDI2"/>
<comment type="similarity">
    <text evidence="2">Belongs to the lin-54 family.</text>
</comment>
<feature type="region of interest" description="Disordered" evidence="4">
    <location>
        <begin position="355"/>
        <end position="376"/>
    </location>
</feature>
<comment type="subcellular location">
    <subcellularLocation>
        <location evidence="1">Nucleus</location>
    </subcellularLocation>
</comment>
<feature type="region of interest" description="Disordered" evidence="4">
    <location>
        <begin position="756"/>
        <end position="775"/>
    </location>
</feature>
<dbReference type="SMART" id="SM01114">
    <property type="entry name" value="CXC"/>
    <property type="match status" value="2"/>
</dbReference>
<evidence type="ECO:0000313" key="7">
    <source>
        <dbReference type="Proteomes" id="UP001415857"/>
    </source>
</evidence>
<proteinExistence type="inferred from homology"/>
<feature type="domain" description="CRC" evidence="5">
    <location>
        <begin position="503"/>
        <end position="628"/>
    </location>
</feature>
<dbReference type="GO" id="GO:0005634">
    <property type="term" value="C:nucleus"/>
    <property type="evidence" value="ECO:0007669"/>
    <property type="project" value="UniProtKB-SubCell"/>
</dbReference>
<evidence type="ECO:0000256" key="1">
    <source>
        <dbReference type="ARBA" id="ARBA00004123"/>
    </source>
</evidence>
<dbReference type="PROSITE" id="PS51634">
    <property type="entry name" value="CRC"/>
    <property type="match status" value="1"/>
</dbReference>
<keyword evidence="7" id="KW-1185">Reference proteome</keyword>
<dbReference type="PANTHER" id="PTHR46159">
    <property type="entry name" value="PROTEIN TESMIN/TSO1-LIKE CXC 2"/>
    <property type="match status" value="1"/>
</dbReference>
<feature type="region of interest" description="Disordered" evidence="4">
    <location>
        <begin position="436"/>
        <end position="462"/>
    </location>
</feature>
<dbReference type="InterPro" id="IPR044522">
    <property type="entry name" value="TSO1-like"/>
</dbReference>
<dbReference type="InterPro" id="IPR005172">
    <property type="entry name" value="CRC"/>
</dbReference>
<feature type="region of interest" description="Disordered" evidence="4">
    <location>
        <begin position="111"/>
        <end position="131"/>
    </location>
</feature>
<feature type="region of interest" description="Disordered" evidence="4">
    <location>
        <begin position="49"/>
        <end position="94"/>
    </location>
</feature>
<dbReference type="PANTHER" id="PTHR46159:SF15">
    <property type="entry name" value="CRC DOMAIN-CONTAINING PROTEIN"/>
    <property type="match status" value="1"/>
</dbReference>
<evidence type="ECO:0000313" key="6">
    <source>
        <dbReference type="EMBL" id="KAK9292144.1"/>
    </source>
</evidence>
<evidence type="ECO:0000256" key="4">
    <source>
        <dbReference type="SAM" id="MobiDB-lite"/>
    </source>
</evidence>
<evidence type="ECO:0000256" key="3">
    <source>
        <dbReference type="ARBA" id="ARBA00023242"/>
    </source>
</evidence>